<evidence type="ECO:0000313" key="8">
    <source>
        <dbReference type="EMBL" id="OTP71697.1"/>
    </source>
</evidence>
<evidence type="ECO:0000313" key="10">
    <source>
        <dbReference type="Proteomes" id="UP000195221"/>
    </source>
</evidence>
<keyword evidence="3 6" id="KW-0812">Transmembrane</keyword>
<evidence type="ECO:0000313" key="9">
    <source>
        <dbReference type="Proteomes" id="UP000194546"/>
    </source>
</evidence>
<evidence type="ECO:0000256" key="3">
    <source>
        <dbReference type="ARBA" id="ARBA00022692"/>
    </source>
</evidence>
<reference evidence="7 9" key="1">
    <citation type="submission" date="2017-03" db="EMBL/GenBank/DDBJ databases">
        <title>Genome analysis of strain PAMC 26510.</title>
        <authorList>
            <person name="Oh H.-M."/>
            <person name="Yang J.-A."/>
        </authorList>
    </citation>
    <scope>NUCLEOTIDE SEQUENCE [LARGE SCALE GENOMIC DNA]</scope>
    <source>
        <strain evidence="7 9">PAMC 26510</strain>
    </source>
</reference>
<feature type="transmembrane region" description="Helical" evidence="6">
    <location>
        <begin position="293"/>
        <end position="315"/>
    </location>
</feature>
<feature type="transmembrane region" description="Helical" evidence="6">
    <location>
        <begin position="80"/>
        <end position="102"/>
    </location>
</feature>
<dbReference type="PANTHER" id="PTHR21716:SF4">
    <property type="entry name" value="TRANSMEMBRANE PROTEIN 245"/>
    <property type="match status" value="1"/>
</dbReference>
<keyword evidence="4 6" id="KW-1133">Transmembrane helix</keyword>
<dbReference type="AlphaFoldDB" id="A0A242M6V6"/>
<comment type="subcellular location">
    <subcellularLocation>
        <location evidence="1">Membrane</location>
        <topology evidence="1">Multi-pass membrane protein</topology>
    </subcellularLocation>
</comment>
<reference evidence="8 10" key="2">
    <citation type="submission" date="2017-03" db="EMBL/GenBank/DDBJ databases">
        <title>Genome analysis of strain PAMC 26577.</title>
        <authorList>
            <person name="Oh H.-M."/>
            <person name="Yang J.-A."/>
        </authorList>
    </citation>
    <scope>NUCLEOTIDE SEQUENCE [LARGE SCALE GENOMIC DNA]</scope>
    <source>
        <strain evidence="8 10">PAMC 26577</strain>
    </source>
</reference>
<comment type="caution">
    <text evidence="7">The sequence shown here is derived from an EMBL/GenBank/DDBJ whole genome shotgun (WGS) entry which is preliminary data.</text>
</comment>
<dbReference type="PANTHER" id="PTHR21716">
    <property type="entry name" value="TRANSMEMBRANE PROTEIN"/>
    <property type="match status" value="1"/>
</dbReference>
<feature type="transmembrane region" description="Helical" evidence="6">
    <location>
        <begin position="335"/>
        <end position="357"/>
    </location>
</feature>
<evidence type="ECO:0000256" key="2">
    <source>
        <dbReference type="ARBA" id="ARBA00009773"/>
    </source>
</evidence>
<feature type="transmembrane region" description="Helical" evidence="6">
    <location>
        <begin position="258"/>
        <end position="286"/>
    </location>
</feature>
<name>A0A242M6V6_CABSO</name>
<keyword evidence="5 6" id="KW-0472">Membrane</keyword>
<comment type="similarity">
    <text evidence="2">Belongs to the autoinducer-2 exporter (AI-2E) (TC 2.A.86) family.</text>
</comment>
<evidence type="ECO:0000256" key="4">
    <source>
        <dbReference type="ARBA" id="ARBA00022989"/>
    </source>
</evidence>
<dbReference type="Proteomes" id="UP000194546">
    <property type="component" value="Unassembled WGS sequence"/>
</dbReference>
<organism evidence="7 9">
    <name type="scientific">Caballeronia sordidicola</name>
    <name type="common">Burkholderia sordidicola</name>
    <dbReference type="NCBI Taxonomy" id="196367"/>
    <lineage>
        <taxon>Bacteria</taxon>
        <taxon>Pseudomonadati</taxon>
        <taxon>Pseudomonadota</taxon>
        <taxon>Betaproteobacteria</taxon>
        <taxon>Burkholderiales</taxon>
        <taxon>Burkholderiaceae</taxon>
        <taxon>Caballeronia</taxon>
    </lineage>
</organism>
<feature type="transmembrane region" description="Helical" evidence="6">
    <location>
        <begin position="27"/>
        <end position="60"/>
    </location>
</feature>
<evidence type="ECO:0000256" key="6">
    <source>
        <dbReference type="SAM" id="Phobius"/>
    </source>
</evidence>
<sequence length="377" mass="41004">MGACRAYVTIPASLKAFMNNHSVHQKFFHILLFVVTVALCWILTPFFGAIFWGTILAILFQPMQRYLAAKFGKRRNLAAFATLGLTIVIVILPLSFVAATLVQEIGLAYTQIKSGQPNFTMYFQEGIHALPKSVQTLLGRFGLTDIPSIQKRLTDGAAAISQFVATQALSIGQNTFQFVISFGVMLYLVFFLLRDGGEIGRRIRRALPLDEAPKQHLIAKFTTVVRATVKGNIAVAAAQGFLGGMIFMFLGIQGSLLWGVLMAFLSLLPAIGAALVWAPAAAYFLLTGDIWKGVILIAFCVVIIGLVDNILRPILVGKDTKMPDWVVLISTLGGMGLFGINGFVIGPLIAALFMAAWDLFTQNEEGQAEGTRTIDKV</sequence>
<gene>
    <name evidence="7" type="ORF">PAMC26510_34360</name>
    <name evidence="8" type="ORF">PAMC26577_22330</name>
</gene>
<evidence type="ECO:0000256" key="5">
    <source>
        <dbReference type="ARBA" id="ARBA00023136"/>
    </source>
</evidence>
<feature type="transmembrane region" description="Helical" evidence="6">
    <location>
        <begin position="233"/>
        <end position="252"/>
    </location>
</feature>
<proteinExistence type="inferred from homology"/>
<feature type="transmembrane region" description="Helical" evidence="6">
    <location>
        <begin position="175"/>
        <end position="193"/>
    </location>
</feature>
<dbReference type="EMBL" id="NBTY01000199">
    <property type="protein sequence ID" value="OTP66926.1"/>
    <property type="molecule type" value="Genomic_DNA"/>
</dbReference>
<dbReference type="Proteomes" id="UP000195221">
    <property type="component" value="Unassembled WGS sequence"/>
</dbReference>
<dbReference type="GO" id="GO:0016020">
    <property type="term" value="C:membrane"/>
    <property type="evidence" value="ECO:0007669"/>
    <property type="project" value="UniProtKB-SubCell"/>
</dbReference>
<accession>A0A242M6V6</accession>
<dbReference type="Pfam" id="PF01594">
    <property type="entry name" value="AI-2E_transport"/>
    <property type="match status" value="1"/>
</dbReference>
<evidence type="ECO:0000313" key="7">
    <source>
        <dbReference type="EMBL" id="OTP66926.1"/>
    </source>
</evidence>
<dbReference type="InterPro" id="IPR002549">
    <property type="entry name" value="AI-2E-like"/>
</dbReference>
<protein>
    <submittedName>
        <fullName evidence="7">Putative membrane protein</fullName>
    </submittedName>
</protein>
<dbReference type="EMBL" id="NBTZ01000100">
    <property type="protein sequence ID" value="OTP71697.1"/>
    <property type="molecule type" value="Genomic_DNA"/>
</dbReference>
<evidence type="ECO:0000256" key="1">
    <source>
        <dbReference type="ARBA" id="ARBA00004141"/>
    </source>
</evidence>